<evidence type="ECO:0000256" key="1">
    <source>
        <dbReference type="ARBA" id="ARBA00001946"/>
    </source>
</evidence>
<dbReference type="PROSITE" id="PS00893">
    <property type="entry name" value="NUDIX_BOX"/>
    <property type="match status" value="1"/>
</dbReference>
<evidence type="ECO:0000259" key="3">
    <source>
        <dbReference type="PROSITE" id="PS51462"/>
    </source>
</evidence>
<dbReference type="SUPFAM" id="SSF55811">
    <property type="entry name" value="Nudix"/>
    <property type="match status" value="1"/>
</dbReference>
<sequence length="145" mass="17155">MPKERYKFIAAVHLILEKDNKILLSRRFNTGYEDGNYSVVAGHIDANERARTAMIREVKEESGMEINEDDLKIIHVMHRRGDDQERIDFFMRAKNWQGEPAILEPDKCDDLAWFELNGLPDNMVPYVKFALENIRDNNFYSEFNW</sequence>
<dbReference type="GO" id="GO:0016787">
    <property type="term" value="F:hydrolase activity"/>
    <property type="evidence" value="ECO:0007669"/>
    <property type="project" value="UniProtKB-KW"/>
</dbReference>
<comment type="cofactor">
    <cofactor evidence="1">
        <name>Mg(2+)</name>
        <dbReference type="ChEBI" id="CHEBI:18420"/>
    </cofactor>
</comment>
<feature type="domain" description="Nudix hydrolase" evidence="3">
    <location>
        <begin position="5"/>
        <end position="136"/>
    </location>
</feature>
<dbReference type="AlphaFoldDB" id="A0A2M6WLE4"/>
<accession>A0A2M6WLE4</accession>
<dbReference type="PROSITE" id="PS51462">
    <property type="entry name" value="NUDIX"/>
    <property type="match status" value="1"/>
</dbReference>
<gene>
    <name evidence="4" type="ORF">COU00_03385</name>
</gene>
<dbReference type="Proteomes" id="UP000229335">
    <property type="component" value="Unassembled WGS sequence"/>
</dbReference>
<name>A0A2M6WLE4_9BACT</name>
<dbReference type="Pfam" id="PF00293">
    <property type="entry name" value="NUDIX"/>
    <property type="match status" value="1"/>
</dbReference>
<dbReference type="PANTHER" id="PTHR43046:SF16">
    <property type="entry name" value="ADP-RIBOSE PYROPHOSPHATASE YJHB-RELATED"/>
    <property type="match status" value="1"/>
</dbReference>
<keyword evidence="2 4" id="KW-0378">Hydrolase</keyword>
<protein>
    <submittedName>
        <fullName evidence="4">NUDIX hydrolase</fullName>
    </submittedName>
</protein>
<dbReference type="InterPro" id="IPR000086">
    <property type="entry name" value="NUDIX_hydrolase_dom"/>
</dbReference>
<evidence type="ECO:0000313" key="5">
    <source>
        <dbReference type="Proteomes" id="UP000229335"/>
    </source>
</evidence>
<dbReference type="Gene3D" id="3.90.79.10">
    <property type="entry name" value="Nucleoside Triphosphate Pyrophosphohydrolase"/>
    <property type="match status" value="1"/>
</dbReference>
<comment type="caution">
    <text evidence="4">The sequence shown here is derived from an EMBL/GenBank/DDBJ whole genome shotgun (WGS) entry which is preliminary data.</text>
</comment>
<evidence type="ECO:0000256" key="2">
    <source>
        <dbReference type="ARBA" id="ARBA00022801"/>
    </source>
</evidence>
<dbReference type="InterPro" id="IPR020084">
    <property type="entry name" value="NUDIX_hydrolase_CS"/>
</dbReference>
<proteinExistence type="predicted"/>
<dbReference type="PANTHER" id="PTHR43046">
    <property type="entry name" value="GDP-MANNOSE MANNOSYL HYDROLASE"/>
    <property type="match status" value="1"/>
</dbReference>
<evidence type="ECO:0000313" key="4">
    <source>
        <dbReference type="EMBL" id="PIT93641.1"/>
    </source>
</evidence>
<dbReference type="CDD" id="cd04683">
    <property type="entry name" value="NUDIX_Hydrolase"/>
    <property type="match status" value="1"/>
</dbReference>
<organism evidence="4 5">
    <name type="scientific">Candidatus Falkowbacteria bacterium CG10_big_fil_rev_8_21_14_0_10_43_11</name>
    <dbReference type="NCBI Taxonomy" id="1974568"/>
    <lineage>
        <taxon>Bacteria</taxon>
        <taxon>Candidatus Falkowiibacteriota</taxon>
    </lineage>
</organism>
<dbReference type="EMBL" id="PFAS01000057">
    <property type="protein sequence ID" value="PIT93641.1"/>
    <property type="molecule type" value="Genomic_DNA"/>
</dbReference>
<dbReference type="InterPro" id="IPR015797">
    <property type="entry name" value="NUDIX_hydrolase-like_dom_sf"/>
</dbReference>
<reference evidence="5" key="1">
    <citation type="submission" date="2017-09" db="EMBL/GenBank/DDBJ databases">
        <title>Depth-based differentiation of microbial function through sediment-hosted aquifers and enrichment of novel symbionts in the deep terrestrial subsurface.</title>
        <authorList>
            <person name="Probst A.J."/>
            <person name="Ladd B."/>
            <person name="Jarett J.K."/>
            <person name="Geller-Mcgrath D.E."/>
            <person name="Sieber C.M.K."/>
            <person name="Emerson J.B."/>
            <person name="Anantharaman K."/>
            <person name="Thomas B.C."/>
            <person name="Malmstrom R."/>
            <person name="Stieglmeier M."/>
            <person name="Klingl A."/>
            <person name="Woyke T."/>
            <person name="Ryan C.M."/>
            <person name="Banfield J.F."/>
        </authorList>
    </citation>
    <scope>NUCLEOTIDE SEQUENCE [LARGE SCALE GENOMIC DNA]</scope>
</reference>